<dbReference type="RefSeq" id="WP_250585838.1">
    <property type="nucleotide sequence ID" value="NZ_JAKRVX010000009.1"/>
</dbReference>
<evidence type="ECO:0000313" key="2">
    <source>
        <dbReference type="EMBL" id="MCL9818278.1"/>
    </source>
</evidence>
<name>A0AAE3K9Q1_9EURY</name>
<reference evidence="2" key="1">
    <citation type="journal article" date="2022" name="Syst. Appl. Microbiol.">
        <title>Natronocalculus amylovorans gen. nov., sp. nov., and Natranaeroarchaeum aerophilus sp. nov., dominant culturable amylolytic natronoarchaea from hypersaline soda lakes in southwestern Siberia.</title>
        <authorList>
            <person name="Sorokin D.Y."/>
            <person name="Elcheninov A.G."/>
            <person name="Khizhniak T.V."/>
            <person name="Koenen M."/>
            <person name="Bale N.J."/>
            <person name="Damste J.S.S."/>
            <person name="Kublanov I.V."/>
        </authorList>
    </citation>
    <scope>NUCLEOTIDE SEQUENCE</scope>
    <source>
        <strain evidence="2">AArc-St2</strain>
    </source>
</reference>
<feature type="region of interest" description="Disordered" evidence="1">
    <location>
        <begin position="1"/>
        <end position="41"/>
    </location>
</feature>
<proteinExistence type="predicted"/>
<comment type="caution">
    <text evidence="2">The sequence shown here is derived from an EMBL/GenBank/DDBJ whole genome shotgun (WGS) entry which is preliminary data.</text>
</comment>
<accession>A0AAE3K9Q1</accession>
<evidence type="ECO:0000313" key="3">
    <source>
        <dbReference type="Proteomes" id="UP001203207"/>
    </source>
</evidence>
<feature type="compositionally biased region" description="Low complexity" evidence="1">
    <location>
        <begin position="129"/>
        <end position="151"/>
    </location>
</feature>
<feature type="region of interest" description="Disordered" evidence="1">
    <location>
        <begin position="58"/>
        <end position="168"/>
    </location>
</feature>
<dbReference type="AlphaFoldDB" id="A0AAE3K9Q1"/>
<dbReference type="Proteomes" id="UP001203207">
    <property type="component" value="Unassembled WGS sequence"/>
</dbReference>
<reference evidence="2" key="2">
    <citation type="submission" date="2022-02" db="EMBL/GenBank/DDBJ databases">
        <authorList>
            <person name="Elcheninov A.G."/>
            <person name="Sorokin D.Y."/>
            <person name="Kublanov I.V."/>
        </authorList>
    </citation>
    <scope>NUCLEOTIDE SEQUENCE</scope>
    <source>
        <strain evidence="2">AArc-St2</strain>
    </source>
</reference>
<protein>
    <submittedName>
        <fullName evidence="2">Uncharacterized protein</fullName>
    </submittedName>
</protein>
<dbReference type="EMBL" id="JAKRVX010000009">
    <property type="protein sequence ID" value="MCL9818278.1"/>
    <property type="molecule type" value="Genomic_DNA"/>
</dbReference>
<evidence type="ECO:0000256" key="1">
    <source>
        <dbReference type="SAM" id="MobiDB-lite"/>
    </source>
</evidence>
<organism evidence="2 3">
    <name type="scientific">Natronocalculus amylovorans</name>
    <dbReference type="NCBI Taxonomy" id="2917812"/>
    <lineage>
        <taxon>Archaea</taxon>
        <taxon>Methanobacteriati</taxon>
        <taxon>Methanobacteriota</taxon>
        <taxon>Stenosarchaea group</taxon>
        <taxon>Halobacteria</taxon>
        <taxon>Halobacteriales</taxon>
        <taxon>Haloferacaceae</taxon>
        <taxon>Natronocalculus</taxon>
    </lineage>
</organism>
<keyword evidence="3" id="KW-1185">Reference proteome</keyword>
<feature type="compositionally biased region" description="Acidic residues" evidence="1">
    <location>
        <begin position="115"/>
        <end position="128"/>
    </location>
</feature>
<feature type="compositionally biased region" description="Acidic residues" evidence="1">
    <location>
        <begin position="92"/>
        <end position="106"/>
    </location>
</feature>
<feature type="compositionally biased region" description="Basic and acidic residues" evidence="1">
    <location>
        <begin position="9"/>
        <end position="19"/>
    </location>
</feature>
<feature type="compositionally biased region" description="Low complexity" evidence="1">
    <location>
        <begin position="159"/>
        <end position="168"/>
    </location>
</feature>
<feature type="compositionally biased region" description="Gly residues" evidence="1">
    <location>
        <begin position="77"/>
        <end position="87"/>
    </location>
</feature>
<sequence length="193" mass="20023">MSYSGQEQRASENEQKEQLPETSGQHHHHHQKDGVADSTDGSVTLQRRGFLAVVGSAAVLPGVVSGTTDATEQEGYGLNGYGEGGYGHTIEDSSDDEVEDVDEAEIDDTRSSVDSETDDSDPDTDDDSSAQGDDTGEDSSSGSETPSSDTGIENETSDLAPGFGLLAAGSGLGATAAYLLAKEHFSSDGDNEE</sequence>
<gene>
    <name evidence="2" type="ORF">AArcSt2_15155</name>
</gene>